<protein>
    <submittedName>
        <fullName evidence="2">Uncharacterized protein</fullName>
    </submittedName>
</protein>
<dbReference type="STRING" id="1715693.PH7735_02402"/>
<dbReference type="Proteomes" id="UP000051870">
    <property type="component" value="Unassembled WGS sequence"/>
</dbReference>
<accession>A0A0P1ISE0</accession>
<feature type="coiled-coil region" evidence="1">
    <location>
        <begin position="81"/>
        <end position="108"/>
    </location>
</feature>
<evidence type="ECO:0000256" key="1">
    <source>
        <dbReference type="SAM" id="Coils"/>
    </source>
</evidence>
<evidence type="ECO:0000313" key="3">
    <source>
        <dbReference type="Proteomes" id="UP000051870"/>
    </source>
</evidence>
<proteinExistence type="predicted"/>
<keyword evidence="1" id="KW-0175">Coiled coil</keyword>
<name>A0A0P1ISE0_9RHOB</name>
<reference evidence="3" key="1">
    <citation type="submission" date="2015-09" db="EMBL/GenBank/DDBJ databases">
        <authorList>
            <person name="Rodrigo-Torres Lidia"/>
            <person name="Arahal R.David."/>
        </authorList>
    </citation>
    <scope>NUCLEOTIDE SEQUENCE [LARGE SCALE GENOMIC DNA]</scope>
    <source>
        <strain evidence="3">CECT 7735</strain>
    </source>
</reference>
<dbReference type="AlphaFoldDB" id="A0A0P1ISE0"/>
<keyword evidence="3" id="KW-1185">Reference proteome</keyword>
<dbReference type="RefSeq" id="WP_058311579.1">
    <property type="nucleotide sequence ID" value="NZ_CYTW01000002.1"/>
</dbReference>
<gene>
    <name evidence="2" type="ORF">PH7735_02402</name>
</gene>
<sequence>MKTRLINEEAMTRILNELDGWQGKMTWPLVGEMIAKQIGVRSISRHTLLSYPQLVEAFRARKAELKSSKATKAGETVDHTLEAALLEIEKLEAKVARLQRERDLYVEQFARWQYNLYRMPGVNMVTLNEQLNKPLPKTNRAKR</sequence>
<dbReference type="EMBL" id="CYTW01000002">
    <property type="protein sequence ID" value="CUK01018.1"/>
    <property type="molecule type" value="Genomic_DNA"/>
</dbReference>
<organism evidence="2 3">
    <name type="scientific">Shimia thalassica</name>
    <dbReference type="NCBI Taxonomy" id="1715693"/>
    <lineage>
        <taxon>Bacteria</taxon>
        <taxon>Pseudomonadati</taxon>
        <taxon>Pseudomonadota</taxon>
        <taxon>Alphaproteobacteria</taxon>
        <taxon>Rhodobacterales</taxon>
        <taxon>Roseobacteraceae</taxon>
    </lineage>
</organism>
<evidence type="ECO:0000313" key="2">
    <source>
        <dbReference type="EMBL" id="CUK01018.1"/>
    </source>
</evidence>
<dbReference type="GeneID" id="83881425"/>